<name>A0A146G538_TERSA</name>
<dbReference type="OrthoDB" id="7335480at2"/>
<sequence length="200" mass="22199">MKHLPLFLAGALSLTASTLFAQNIVRDPGFEEDTTGWNAPYIPNDSLDRHCTFEVVKDSPHAGKACARLASEDNGRISISPKGTPIPVEPGEKFKVSLWVKAGKNFEGQNNQSGMLLRMDMMNGRDSVGIVTIDWQGQSLFLSPQDAPKDFATAPLPTKWTKVEAEFVIPEDTTAMRPAVFLWRGTGEFFIDDFIIERIR</sequence>
<dbReference type="EMBL" id="BDCO01000002">
    <property type="protein sequence ID" value="GAT32533.1"/>
    <property type="molecule type" value="Genomic_DNA"/>
</dbReference>
<dbReference type="AlphaFoldDB" id="A0A146G538"/>
<dbReference type="InterPro" id="IPR008979">
    <property type="entry name" value="Galactose-bd-like_sf"/>
</dbReference>
<dbReference type="Gene3D" id="2.60.120.260">
    <property type="entry name" value="Galactose-binding domain-like"/>
    <property type="match status" value="1"/>
</dbReference>
<dbReference type="InParanoid" id="A0A146G538"/>
<dbReference type="Proteomes" id="UP000076023">
    <property type="component" value="Unassembled WGS sequence"/>
</dbReference>
<gene>
    <name evidence="2" type="ORF">TSACC_2932</name>
</gene>
<dbReference type="RefSeq" id="WP_075078364.1">
    <property type="nucleotide sequence ID" value="NZ_BDCO01000002.1"/>
</dbReference>
<accession>A0A146G538</accession>
<keyword evidence="3" id="KW-1185">Reference proteome</keyword>
<feature type="signal peptide" evidence="1">
    <location>
        <begin position="1"/>
        <end position="21"/>
    </location>
</feature>
<reference evidence="3" key="1">
    <citation type="journal article" date="2017" name="Genome Announc.">
        <title>Draft Genome Sequence of Terrimicrobium sacchariphilum NM-5T, a Facultative Anaerobic Soil Bacterium of the Class Spartobacteria.</title>
        <authorList>
            <person name="Qiu Y.L."/>
            <person name="Tourlousse D.M."/>
            <person name="Matsuura N."/>
            <person name="Ohashi A."/>
            <person name="Sekiguchi Y."/>
        </authorList>
    </citation>
    <scope>NUCLEOTIDE SEQUENCE [LARGE SCALE GENOMIC DNA]</scope>
    <source>
        <strain evidence="3">NM-5</strain>
    </source>
</reference>
<dbReference type="SUPFAM" id="SSF49785">
    <property type="entry name" value="Galactose-binding domain-like"/>
    <property type="match status" value="1"/>
</dbReference>
<protein>
    <submittedName>
        <fullName evidence="2">Carbohydrate binding domain-containing protein</fullName>
    </submittedName>
</protein>
<feature type="chain" id="PRO_5007524436" evidence="1">
    <location>
        <begin position="22"/>
        <end position="200"/>
    </location>
</feature>
<comment type="caution">
    <text evidence="2">The sequence shown here is derived from an EMBL/GenBank/DDBJ whole genome shotgun (WGS) entry which is preliminary data.</text>
</comment>
<evidence type="ECO:0000313" key="2">
    <source>
        <dbReference type="EMBL" id="GAT32533.1"/>
    </source>
</evidence>
<proteinExistence type="predicted"/>
<organism evidence="2 3">
    <name type="scientific">Terrimicrobium sacchariphilum</name>
    <dbReference type="NCBI Taxonomy" id="690879"/>
    <lineage>
        <taxon>Bacteria</taxon>
        <taxon>Pseudomonadati</taxon>
        <taxon>Verrucomicrobiota</taxon>
        <taxon>Terrimicrobiia</taxon>
        <taxon>Terrimicrobiales</taxon>
        <taxon>Terrimicrobiaceae</taxon>
        <taxon>Terrimicrobium</taxon>
    </lineage>
</organism>
<dbReference type="STRING" id="690879.TSACC_2932"/>
<evidence type="ECO:0000313" key="3">
    <source>
        <dbReference type="Proteomes" id="UP000076023"/>
    </source>
</evidence>
<evidence type="ECO:0000256" key="1">
    <source>
        <dbReference type="SAM" id="SignalP"/>
    </source>
</evidence>
<keyword evidence="1" id="KW-0732">Signal</keyword>